<feature type="transmembrane region" description="Helical" evidence="1">
    <location>
        <begin position="48"/>
        <end position="67"/>
    </location>
</feature>
<accession>A0A7X6GWM4</accession>
<protein>
    <submittedName>
        <fullName evidence="2">DUF2834 domain-containing protein</fullName>
    </submittedName>
</protein>
<dbReference type="EMBL" id="JAAZQQ010000001">
    <property type="protein sequence ID" value="NKX43039.1"/>
    <property type="molecule type" value="Genomic_DNA"/>
</dbReference>
<evidence type="ECO:0000313" key="2">
    <source>
        <dbReference type="EMBL" id="NKX43039.1"/>
    </source>
</evidence>
<dbReference type="InterPro" id="IPR021362">
    <property type="entry name" value="DUF2834"/>
</dbReference>
<keyword evidence="1" id="KW-0472">Membrane</keyword>
<comment type="caution">
    <text evidence="2">The sequence shown here is derived from an EMBL/GenBank/DDBJ whole genome shotgun (WGS) entry which is preliminary data.</text>
</comment>
<organism evidence="2 3">
    <name type="scientific">Roseicyclus persicicus</name>
    <dbReference type="NCBI Taxonomy" id="2650661"/>
    <lineage>
        <taxon>Bacteria</taxon>
        <taxon>Pseudomonadati</taxon>
        <taxon>Pseudomonadota</taxon>
        <taxon>Alphaproteobacteria</taxon>
        <taxon>Rhodobacterales</taxon>
        <taxon>Roseobacteraceae</taxon>
        <taxon>Roseicyclus</taxon>
    </lineage>
</organism>
<keyword evidence="3" id="KW-1185">Reference proteome</keyword>
<dbReference type="Pfam" id="PF11196">
    <property type="entry name" value="DUF2834"/>
    <property type="match status" value="1"/>
</dbReference>
<dbReference type="Proteomes" id="UP000526408">
    <property type="component" value="Unassembled WGS sequence"/>
</dbReference>
<name>A0A7X6GWM4_9RHOB</name>
<dbReference type="RefSeq" id="WP_168621437.1">
    <property type="nucleotide sequence ID" value="NZ_JAAZQQ010000001.1"/>
</dbReference>
<evidence type="ECO:0000313" key="3">
    <source>
        <dbReference type="Proteomes" id="UP000526408"/>
    </source>
</evidence>
<gene>
    <name evidence="2" type="ORF">HCU73_00420</name>
</gene>
<feature type="transmembrane region" description="Helical" evidence="1">
    <location>
        <begin position="73"/>
        <end position="98"/>
    </location>
</feature>
<dbReference type="AlphaFoldDB" id="A0A7X6GWM4"/>
<feature type="transmembrane region" description="Helical" evidence="1">
    <location>
        <begin position="6"/>
        <end position="27"/>
    </location>
</feature>
<proteinExistence type="predicted"/>
<keyword evidence="1" id="KW-0812">Transmembrane</keyword>
<sequence length="104" mass="11526">MTPLRLVYLALVIVGAILPWSYFYAWFSEHGWALGPMIDAWYVNHATSALVYDLTIAAVTLTVWAVVEAVRGNRWFLLVIPATFGIGVSCGLPLALFLKAKREA</sequence>
<keyword evidence="1" id="KW-1133">Transmembrane helix</keyword>
<reference evidence="2 3" key="1">
    <citation type="submission" date="2020-04" db="EMBL/GenBank/DDBJ databases">
        <authorList>
            <person name="Yoon J."/>
        </authorList>
    </citation>
    <scope>NUCLEOTIDE SEQUENCE [LARGE SCALE GENOMIC DNA]</scope>
    <source>
        <strain evidence="2 3">KMU-115</strain>
    </source>
</reference>
<evidence type="ECO:0000256" key="1">
    <source>
        <dbReference type="SAM" id="Phobius"/>
    </source>
</evidence>